<evidence type="ECO:0000256" key="1">
    <source>
        <dbReference type="ARBA" id="ARBA00023224"/>
    </source>
</evidence>
<accession>A0A3B0XHI5</accession>
<dbReference type="InterPro" id="IPR004089">
    <property type="entry name" value="MCPsignal_dom"/>
</dbReference>
<dbReference type="EMBL" id="UOFJ01000291">
    <property type="protein sequence ID" value="VAW67758.1"/>
    <property type="molecule type" value="Genomic_DNA"/>
</dbReference>
<dbReference type="SMART" id="SM00283">
    <property type="entry name" value="MA"/>
    <property type="match status" value="1"/>
</dbReference>
<evidence type="ECO:0000259" key="2">
    <source>
        <dbReference type="PROSITE" id="PS50111"/>
    </source>
</evidence>
<dbReference type="PROSITE" id="PS50111">
    <property type="entry name" value="CHEMOTAXIS_TRANSDUC_2"/>
    <property type="match status" value="1"/>
</dbReference>
<feature type="domain" description="Methyl-accepting transducer" evidence="2">
    <location>
        <begin position="132"/>
        <end position="244"/>
    </location>
</feature>
<name>A0A3B0XHI5_9ZZZZ</name>
<gene>
    <name evidence="3" type="ORF">MNBD_GAMMA10-898</name>
</gene>
<dbReference type="Pfam" id="PF00015">
    <property type="entry name" value="MCPsignal"/>
    <property type="match status" value="1"/>
</dbReference>
<sequence>MEQHNTFWHRIPTGIAGSVALTILVFYPSSLTIAACVILMGVEIVTGFLKNGVRSTLIEHNTQLAHQVSELGIQLQQSQHSIHSLKLIGQNNLPIWSHQVDDCIQSSTQEINALAEQFSGIVADLHAIVGGEAIDDAHSVSDIKTRLDNISSTLNKLADMRKQSQQDIVELTSFTDKLEVMARDVGSIAEQTNLLALNAAIEAARAGETGRGFAVVADEVRNLANRSGEIAKNIIENVSGVNEQFSYIAQKFKADSVQEDTLISAADDDIQAVINQHLQTSKQRDEGAEHLIAFSSSITQEIESAMVSLQFQDRVSQILGHVQHNMTDLSQQIEDHENLDIEVFLEKMASEYTTSSEREAHRKLTGVETKQVSKASNEGEVVFF</sequence>
<dbReference type="GO" id="GO:0016020">
    <property type="term" value="C:membrane"/>
    <property type="evidence" value="ECO:0007669"/>
    <property type="project" value="InterPro"/>
</dbReference>
<reference evidence="3" key="1">
    <citation type="submission" date="2018-06" db="EMBL/GenBank/DDBJ databases">
        <authorList>
            <person name="Zhirakovskaya E."/>
        </authorList>
    </citation>
    <scope>NUCLEOTIDE SEQUENCE</scope>
</reference>
<dbReference type="SUPFAM" id="SSF58104">
    <property type="entry name" value="Methyl-accepting chemotaxis protein (MCP) signaling domain"/>
    <property type="match status" value="1"/>
</dbReference>
<evidence type="ECO:0000313" key="3">
    <source>
        <dbReference type="EMBL" id="VAW67758.1"/>
    </source>
</evidence>
<organism evidence="3">
    <name type="scientific">hydrothermal vent metagenome</name>
    <dbReference type="NCBI Taxonomy" id="652676"/>
    <lineage>
        <taxon>unclassified sequences</taxon>
        <taxon>metagenomes</taxon>
        <taxon>ecological metagenomes</taxon>
    </lineage>
</organism>
<protein>
    <submittedName>
        <fullName evidence="3">Methyl-accepting chemotaxis protein</fullName>
    </submittedName>
</protein>
<dbReference type="AlphaFoldDB" id="A0A3B0XHI5"/>
<dbReference type="PANTHER" id="PTHR32089">
    <property type="entry name" value="METHYL-ACCEPTING CHEMOTAXIS PROTEIN MCPB"/>
    <property type="match status" value="1"/>
</dbReference>
<dbReference type="Gene3D" id="1.10.287.950">
    <property type="entry name" value="Methyl-accepting chemotaxis protein"/>
    <property type="match status" value="1"/>
</dbReference>
<proteinExistence type="predicted"/>
<keyword evidence="1" id="KW-0807">Transducer</keyword>
<dbReference type="PANTHER" id="PTHR32089:SF112">
    <property type="entry name" value="LYSOZYME-LIKE PROTEIN-RELATED"/>
    <property type="match status" value="1"/>
</dbReference>
<dbReference type="GO" id="GO:0007165">
    <property type="term" value="P:signal transduction"/>
    <property type="evidence" value="ECO:0007669"/>
    <property type="project" value="UniProtKB-KW"/>
</dbReference>